<organism evidence="1 2">
    <name type="scientific">Nemania bipapillata</name>
    <dbReference type="NCBI Taxonomy" id="110536"/>
    <lineage>
        <taxon>Eukaryota</taxon>
        <taxon>Fungi</taxon>
        <taxon>Dikarya</taxon>
        <taxon>Ascomycota</taxon>
        <taxon>Pezizomycotina</taxon>
        <taxon>Sordariomycetes</taxon>
        <taxon>Xylariomycetidae</taxon>
        <taxon>Xylariales</taxon>
        <taxon>Xylariaceae</taxon>
        <taxon>Nemania</taxon>
    </lineage>
</organism>
<evidence type="ECO:0000313" key="2">
    <source>
        <dbReference type="Proteomes" id="UP001153334"/>
    </source>
</evidence>
<sequence>MGSLQDQEPATPSYFLPVNEAEAERLMAQHLVLIDSLDGRIVLPDIDLTQPGLKILDSGTADVFAGHWISELRKKLPSPGIHTYVGTDINPSLFPKTLPPDTSFSVHNISHEWPSDMHSTFDLVHQRLTLPGAAPTPLSQVISQLFALLKPGGWIQLVEAEQEGPDSGPVFQEFLDLVRGLFTATGAGWHYARDMRGWLEEAGAVDVDECVVDMAFGAKNPNEKLAEMSARCTAKAMDGLVKHAKSKLRF</sequence>
<gene>
    <name evidence="1" type="ORF">ONZ43_g2008</name>
</gene>
<dbReference type="EMBL" id="JAPESX010000388">
    <property type="protein sequence ID" value="KAJ8121569.1"/>
    <property type="molecule type" value="Genomic_DNA"/>
</dbReference>
<dbReference type="Proteomes" id="UP001153334">
    <property type="component" value="Unassembled WGS sequence"/>
</dbReference>
<evidence type="ECO:0000313" key="1">
    <source>
        <dbReference type="EMBL" id="KAJ8121569.1"/>
    </source>
</evidence>
<proteinExistence type="predicted"/>
<comment type="caution">
    <text evidence="1">The sequence shown here is derived from an EMBL/GenBank/DDBJ whole genome shotgun (WGS) entry which is preliminary data.</text>
</comment>
<name>A0ACC2J2M3_9PEZI</name>
<protein>
    <submittedName>
        <fullName evidence="1">Uncharacterized protein</fullName>
    </submittedName>
</protein>
<reference evidence="1" key="1">
    <citation type="submission" date="2022-11" db="EMBL/GenBank/DDBJ databases">
        <title>Genome Sequence of Nemania bipapillata.</title>
        <authorList>
            <person name="Buettner E."/>
        </authorList>
    </citation>
    <scope>NUCLEOTIDE SEQUENCE</scope>
    <source>
        <strain evidence="1">CP14</strain>
    </source>
</reference>
<accession>A0ACC2J2M3</accession>
<keyword evidence="2" id="KW-1185">Reference proteome</keyword>